<dbReference type="InterPro" id="IPR005824">
    <property type="entry name" value="KOW"/>
</dbReference>
<dbReference type="NCBIfam" id="TIGR01079">
    <property type="entry name" value="rplX_bact"/>
    <property type="match status" value="1"/>
</dbReference>
<evidence type="ECO:0000256" key="2">
    <source>
        <dbReference type="ARBA" id="ARBA00022980"/>
    </source>
</evidence>
<dbReference type="GO" id="GO:0005840">
    <property type="term" value="C:ribosome"/>
    <property type="evidence" value="ECO:0007669"/>
    <property type="project" value="UniProtKB-KW"/>
</dbReference>
<keyword evidence="8" id="KW-1185">Reference proteome</keyword>
<sequence>MKRIKTGDTVIVITGKSKGHVGKVKSRKENKVVVEGANLIKKHVRPNPQLNQKGGIVTREASLDVSNVALYNPTTNAADKVGFKYIEKDGIPHKVRYFKSNNEIIDLV</sequence>
<keyword evidence="2 5" id="KW-0689">Ribosomal protein</keyword>
<proteinExistence type="inferred from homology"/>
<name>A0A0W0VIS3_9GAMM</name>
<dbReference type="Pfam" id="PF00467">
    <property type="entry name" value="KOW"/>
    <property type="match status" value="1"/>
</dbReference>
<dbReference type="InterPro" id="IPR057264">
    <property type="entry name" value="Ribosomal_uL24_C"/>
</dbReference>
<evidence type="ECO:0000256" key="5">
    <source>
        <dbReference type="HAMAP-Rule" id="MF_01326"/>
    </source>
</evidence>
<dbReference type="RefSeq" id="WP_058502174.1">
    <property type="nucleotide sequence ID" value="NZ_CP038273.1"/>
</dbReference>
<dbReference type="GO" id="GO:1990904">
    <property type="term" value="C:ribonucleoprotein complex"/>
    <property type="evidence" value="ECO:0007669"/>
    <property type="project" value="UniProtKB-KW"/>
</dbReference>
<dbReference type="CDD" id="cd06089">
    <property type="entry name" value="KOW_RPL26"/>
    <property type="match status" value="1"/>
</dbReference>
<dbReference type="SUPFAM" id="SSF50104">
    <property type="entry name" value="Translation proteins SH3-like domain"/>
    <property type="match status" value="1"/>
</dbReference>
<dbReference type="PROSITE" id="PS01108">
    <property type="entry name" value="RIBOSOMAL_L24"/>
    <property type="match status" value="1"/>
</dbReference>
<dbReference type="GO" id="GO:0003735">
    <property type="term" value="F:structural constituent of ribosome"/>
    <property type="evidence" value="ECO:0007669"/>
    <property type="project" value="InterPro"/>
</dbReference>
<evidence type="ECO:0000313" key="7">
    <source>
        <dbReference type="EMBL" id="KTD19994.1"/>
    </source>
</evidence>
<comment type="subunit">
    <text evidence="5">Part of the 50S ribosomal subunit.</text>
</comment>
<dbReference type="STRING" id="454.Lisr_1844"/>
<reference evidence="7 8" key="1">
    <citation type="submission" date="2015-11" db="EMBL/GenBank/DDBJ databases">
        <title>Genomic analysis of 38 Legionella species identifies large and diverse effector repertoires.</title>
        <authorList>
            <person name="Burstein D."/>
            <person name="Amaro F."/>
            <person name="Zusman T."/>
            <person name="Lifshitz Z."/>
            <person name="Cohen O."/>
            <person name="Gilbert J.A."/>
            <person name="Pupko T."/>
            <person name="Shuman H.A."/>
            <person name="Segal G."/>
        </authorList>
    </citation>
    <scope>NUCLEOTIDE SEQUENCE [LARGE SCALE GENOMIC DNA]</scope>
    <source>
        <strain evidence="7 8">Bercovier 4</strain>
    </source>
</reference>
<dbReference type="GO" id="GO:0019843">
    <property type="term" value="F:rRNA binding"/>
    <property type="evidence" value="ECO:0007669"/>
    <property type="project" value="UniProtKB-UniRule"/>
</dbReference>
<dbReference type="PANTHER" id="PTHR12903">
    <property type="entry name" value="MITOCHONDRIAL RIBOSOMAL PROTEIN L24"/>
    <property type="match status" value="1"/>
</dbReference>
<comment type="function">
    <text evidence="5">One of two assembly initiator proteins, it binds directly to the 5'-end of the 23S rRNA, where it nucleates assembly of the 50S subunit.</text>
</comment>
<dbReference type="HAMAP" id="MF_01326_B">
    <property type="entry name" value="Ribosomal_uL24_B"/>
    <property type="match status" value="1"/>
</dbReference>
<comment type="function">
    <text evidence="5">One of the proteins that surrounds the polypeptide exit tunnel on the outside of the subunit.</text>
</comment>
<dbReference type="EMBL" id="LNYH01000108">
    <property type="protein sequence ID" value="KTD19994.1"/>
    <property type="molecule type" value="Genomic_DNA"/>
</dbReference>
<dbReference type="SMART" id="SM00739">
    <property type="entry name" value="KOW"/>
    <property type="match status" value="1"/>
</dbReference>
<dbReference type="Proteomes" id="UP000054761">
    <property type="component" value="Unassembled WGS sequence"/>
</dbReference>
<dbReference type="Gene3D" id="2.30.30.30">
    <property type="match status" value="1"/>
</dbReference>
<evidence type="ECO:0000256" key="3">
    <source>
        <dbReference type="ARBA" id="ARBA00023274"/>
    </source>
</evidence>
<comment type="caution">
    <text evidence="7">The sequence shown here is derived from an EMBL/GenBank/DDBJ whole genome shotgun (WGS) entry which is preliminary data.</text>
</comment>
<accession>A0A0W0VIS3</accession>
<dbReference type="GO" id="GO:0006412">
    <property type="term" value="P:translation"/>
    <property type="evidence" value="ECO:0007669"/>
    <property type="project" value="UniProtKB-UniRule"/>
</dbReference>
<keyword evidence="5" id="KW-0694">RNA-binding</keyword>
<evidence type="ECO:0000313" key="8">
    <source>
        <dbReference type="Proteomes" id="UP000054761"/>
    </source>
</evidence>
<dbReference type="InterPro" id="IPR014722">
    <property type="entry name" value="Rib_uL2_dom2"/>
</dbReference>
<dbReference type="AlphaFoldDB" id="A0A0W0VIS3"/>
<evidence type="ECO:0000256" key="1">
    <source>
        <dbReference type="ARBA" id="ARBA00010618"/>
    </source>
</evidence>
<comment type="similarity">
    <text evidence="1 5 6">Belongs to the universal ribosomal protein uL24 family.</text>
</comment>
<dbReference type="InterPro" id="IPR003256">
    <property type="entry name" value="Ribosomal_uL24"/>
</dbReference>
<evidence type="ECO:0000256" key="6">
    <source>
        <dbReference type="RuleBase" id="RU003477"/>
    </source>
</evidence>
<dbReference type="PATRIC" id="fig|454.4.peg.2007"/>
<protein>
    <recommendedName>
        <fullName evidence="4 5">Large ribosomal subunit protein uL24</fullName>
    </recommendedName>
</protein>
<gene>
    <name evidence="5 7" type="primary">rplX</name>
    <name evidence="7" type="ORF">Lisr_1844</name>
</gene>
<dbReference type="InterPro" id="IPR005825">
    <property type="entry name" value="Ribosomal_uL24_CS"/>
</dbReference>
<dbReference type="Pfam" id="PF17136">
    <property type="entry name" value="ribosomal_L24"/>
    <property type="match status" value="1"/>
</dbReference>
<keyword evidence="3 5" id="KW-0687">Ribonucleoprotein</keyword>
<keyword evidence="5" id="KW-0699">rRNA-binding</keyword>
<dbReference type="OrthoDB" id="9807419at2"/>
<organism evidence="7 8">
    <name type="scientific">Legionella israelensis</name>
    <dbReference type="NCBI Taxonomy" id="454"/>
    <lineage>
        <taxon>Bacteria</taxon>
        <taxon>Pseudomonadati</taxon>
        <taxon>Pseudomonadota</taxon>
        <taxon>Gammaproteobacteria</taxon>
        <taxon>Legionellales</taxon>
        <taxon>Legionellaceae</taxon>
        <taxon>Legionella</taxon>
    </lineage>
</organism>
<dbReference type="InterPro" id="IPR008991">
    <property type="entry name" value="Translation_prot_SH3-like_sf"/>
</dbReference>
<dbReference type="InterPro" id="IPR041988">
    <property type="entry name" value="Ribosomal_uL24_KOW"/>
</dbReference>
<evidence type="ECO:0000256" key="4">
    <source>
        <dbReference type="ARBA" id="ARBA00035206"/>
    </source>
</evidence>